<keyword evidence="1" id="KW-0503">Monooxygenase</keyword>
<reference evidence="1 2" key="1">
    <citation type="submission" date="2019-03" db="EMBL/GenBank/DDBJ databases">
        <title>Genomic Encyclopedia of Type Strains, Phase IV (KMG-IV): sequencing the most valuable type-strain genomes for metagenomic binning, comparative biology and taxonomic classification.</title>
        <authorList>
            <person name="Goeker M."/>
        </authorList>
    </citation>
    <scope>NUCLEOTIDE SEQUENCE [LARGE SCALE GENOMIC DNA]</scope>
    <source>
        <strain evidence="1 2">DSM 24984</strain>
    </source>
</reference>
<keyword evidence="2" id="KW-1185">Reference proteome</keyword>
<dbReference type="PANTHER" id="PTHR32332:SF33">
    <property type="entry name" value="NITRONATE MONOOXYGENASE DOMAIN-CONTAINING PROTEIN"/>
    <property type="match status" value="1"/>
</dbReference>
<sequence length="474" mass="51447">MKEYRILQGGMGAGVSDWRLARAVGESGEIGVVSGTAMDVILARRLQNGDKDGQMRKALAAFPAREIAERIIKTYFIEGGKAENAPYKQIEMYTMTPSKELQELTVAANFCEVFLAKEGHSNPIGINLMEKVILPNLASIYGAMLAGVDYIVMGAGIPREIPAVLDSYATGEDASLRLSVAGAEKDEEYKITFSPREIMGEYLTELKRPKFYAIVSSNILATTMVKKTKPAVDGLVIEHSSAGGHNAPPRGGMELDAKGEPIYTDKDEVELDKVKSLGVPFWLGGSWGEPGKLKAAIAAGAQGIQVGTIFAFCKESGFVDSIKKAIIERIPEVFTDPKASPTGFPFKVVSLHDTLSELETYLKRPRICNLGYLRSLYKKADGTIGYRCAAEPEDAYVSKGGLREETEGRKCLCNALVANIGLPTVYKNGYIEQYLVTAGETLKKVREFIKDGKESISAAEIIEILLHDTAPGKA</sequence>
<evidence type="ECO:0000313" key="2">
    <source>
        <dbReference type="Proteomes" id="UP000294614"/>
    </source>
</evidence>
<keyword evidence="1" id="KW-0560">Oxidoreductase</keyword>
<dbReference type="GO" id="GO:0004497">
    <property type="term" value="F:monooxygenase activity"/>
    <property type="evidence" value="ECO:0007669"/>
    <property type="project" value="UniProtKB-KW"/>
</dbReference>
<dbReference type="RefSeq" id="WP_132872215.1">
    <property type="nucleotide sequence ID" value="NZ_JBLJBI010000121.1"/>
</dbReference>
<accession>A0A4R1KCP7</accession>
<dbReference type="Gene3D" id="3.20.20.70">
    <property type="entry name" value="Aldolase class I"/>
    <property type="match status" value="1"/>
</dbReference>
<name>A0A4R1KCP7_9BACT</name>
<dbReference type="OrthoDB" id="9778912at2"/>
<proteinExistence type="predicted"/>
<dbReference type="SUPFAM" id="SSF51412">
    <property type="entry name" value="Inosine monophosphate dehydrogenase (IMPDH)"/>
    <property type="match status" value="1"/>
</dbReference>
<dbReference type="AlphaFoldDB" id="A0A4R1KCP7"/>
<protein>
    <submittedName>
        <fullName evidence="1">Nitronate monooxygenase</fullName>
    </submittedName>
</protein>
<organism evidence="1 2">
    <name type="scientific">Seleniivibrio woodruffii</name>
    <dbReference type="NCBI Taxonomy" id="1078050"/>
    <lineage>
        <taxon>Bacteria</taxon>
        <taxon>Pseudomonadati</taxon>
        <taxon>Deferribacterota</taxon>
        <taxon>Deferribacteres</taxon>
        <taxon>Deferribacterales</taxon>
        <taxon>Geovibrionaceae</taxon>
        <taxon>Seleniivibrio</taxon>
    </lineage>
</organism>
<evidence type="ECO:0000313" key="1">
    <source>
        <dbReference type="EMBL" id="TCK62274.1"/>
    </source>
</evidence>
<gene>
    <name evidence="1" type="ORF">C8D98_0796</name>
</gene>
<dbReference type="PANTHER" id="PTHR32332">
    <property type="entry name" value="2-NITROPROPANE DIOXYGENASE"/>
    <property type="match status" value="1"/>
</dbReference>
<dbReference type="Pfam" id="PF03060">
    <property type="entry name" value="NMO"/>
    <property type="match status" value="1"/>
</dbReference>
<dbReference type="Proteomes" id="UP000294614">
    <property type="component" value="Unassembled WGS sequence"/>
</dbReference>
<dbReference type="EMBL" id="SMGG01000003">
    <property type="protein sequence ID" value="TCK62274.1"/>
    <property type="molecule type" value="Genomic_DNA"/>
</dbReference>
<comment type="caution">
    <text evidence="1">The sequence shown here is derived from an EMBL/GenBank/DDBJ whole genome shotgun (WGS) entry which is preliminary data.</text>
</comment>
<dbReference type="InterPro" id="IPR013785">
    <property type="entry name" value="Aldolase_TIM"/>
</dbReference>